<dbReference type="Proteomes" id="UP000287651">
    <property type="component" value="Unassembled WGS sequence"/>
</dbReference>
<dbReference type="EMBL" id="AMZH03019954">
    <property type="protein sequence ID" value="RRT39722.1"/>
    <property type="molecule type" value="Genomic_DNA"/>
</dbReference>
<proteinExistence type="predicted"/>
<sequence length="83" mass="8287">MGAVGHSQALCKGGQATIVAVASGQIVGAPPAHDQPARGDACPQPAHRGVMPIEAPHMGTTPASQRGPMMRSTTTCARAMATA</sequence>
<feature type="region of interest" description="Disordered" evidence="1">
    <location>
        <begin position="29"/>
        <end position="74"/>
    </location>
</feature>
<gene>
    <name evidence="2" type="ORF">B296_00023502</name>
</gene>
<evidence type="ECO:0000313" key="2">
    <source>
        <dbReference type="EMBL" id="RRT39722.1"/>
    </source>
</evidence>
<name>A0A426XJU8_ENSVE</name>
<evidence type="ECO:0000256" key="1">
    <source>
        <dbReference type="SAM" id="MobiDB-lite"/>
    </source>
</evidence>
<reference evidence="2 3" key="1">
    <citation type="journal article" date="2014" name="Agronomy (Basel)">
        <title>A Draft Genome Sequence for Ensete ventricosum, the Drought-Tolerant Tree Against Hunger.</title>
        <authorList>
            <person name="Harrison J."/>
            <person name="Moore K.A."/>
            <person name="Paszkiewicz K."/>
            <person name="Jones T."/>
            <person name="Grant M."/>
            <person name="Ambacheew D."/>
            <person name="Muzemil S."/>
            <person name="Studholme D.J."/>
        </authorList>
    </citation>
    <scope>NUCLEOTIDE SEQUENCE [LARGE SCALE GENOMIC DNA]</scope>
</reference>
<organism evidence="2 3">
    <name type="scientific">Ensete ventricosum</name>
    <name type="common">Abyssinian banana</name>
    <name type="synonym">Musa ensete</name>
    <dbReference type="NCBI Taxonomy" id="4639"/>
    <lineage>
        <taxon>Eukaryota</taxon>
        <taxon>Viridiplantae</taxon>
        <taxon>Streptophyta</taxon>
        <taxon>Embryophyta</taxon>
        <taxon>Tracheophyta</taxon>
        <taxon>Spermatophyta</taxon>
        <taxon>Magnoliopsida</taxon>
        <taxon>Liliopsida</taxon>
        <taxon>Zingiberales</taxon>
        <taxon>Musaceae</taxon>
        <taxon>Ensete</taxon>
    </lineage>
</organism>
<comment type="caution">
    <text evidence="2">The sequence shown here is derived from an EMBL/GenBank/DDBJ whole genome shotgun (WGS) entry which is preliminary data.</text>
</comment>
<accession>A0A426XJU8</accession>
<dbReference type="AlphaFoldDB" id="A0A426XJU8"/>
<evidence type="ECO:0000313" key="3">
    <source>
        <dbReference type="Proteomes" id="UP000287651"/>
    </source>
</evidence>
<protein>
    <submittedName>
        <fullName evidence="2">Uncharacterized protein</fullName>
    </submittedName>
</protein>